<organism evidence="10 11">
    <name type="scientific">Ditylenchus dipsaci</name>
    <dbReference type="NCBI Taxonomy" id="166011"/>
    <lineage>
        <taxon>Eukaryota</taxon>
        <taxon>Metazoa</taxon>
        <taxon>Ecdysozoa</taxon>
        <taxon>Nematoda</taxon>
        <taxon>Chromadorea</taxon>
        <taxon>Rhabditida</taxon>
        <taxon>Tylenchina</taxon>
        <taxon>Tylenchomorpha</taxon>
        <taxon>Sphaerularioidea</taxon>
        <taxon>Anguinidae</taxon>
        <taxon>Anguininae</taxon>
        <taxon>Ditylenchus</taxon>
    </lineage>
</organism>
<feature type="repeat" description="WD" evidence="8">
    <location>
        <begin position="378"/>
        <end position="403"/>
    </location>
</feature>
<dbReference type="FunFam" id="2.130.10.10:FF:000218">
    <property type="entry name" value="WD40 repeat-containing protein HOS15"/>
    <property type="match status" value="1"/>
</dbReference>
<dbReference type="InterPro" id="IPR036322">
    <property type="entry name" value="WD40_repeat_dom_sf"/>
</dbReference>
<feature type="region of interest" description="Disordered" evidence="9">
    <location>
        <begin position="28"/>
        <end position="182"/>
    </location>
</feature>
<dbReference type="PANTHER" id="PTHR22846:SF2">
    <property type="entry name" value="F-BOX-LIKE_WD REPEAT-CONTAINING PROTEIN EBI"/>
    <property type="match status" value="1"/>
</dbReference>
<feature type="repeat" description="WD" evidence="8">
    <location>
        <begin position="412"/>
        <end position="444"/>
    </location>
</feature>
<name>A0A915DF55_9BILA</name>
<evidence type="ECO:0000256" key="6">
    <source>
        <dbReference type="ARBA" id="ARBA00023242"/>
    </source>
</evidence>
<dbReference type="PROSITE" id="PS50082">
    <property type="entry name" value="WD_REPEATS_2"/>
    <property type="match status" value="5"/>
</dbReference>
<evidence type="ECO:0000256" key="4">
    <source>
        <dbReference type="ARBA" id="ARBA00023015"/>
    </source>
</evidence>
<dbReference type="PRINTS" id="PR00320">
    <property type="entry name" value="GPROTEINBRPT"/>
</dbReference>
<comment type="similarity">
    <text evidence="7">Belongs to the WD repeat EBI family.</text>
</comment>
<feature type="compositionally biased region" description="Low complexity" evidence="9">
    <location>
        <begin position="138"/>
        <end position="155"/>
    </location>
</feature>
<keyword evidence="3" id="KW-0677">Repeat</keyword>
<dbReference type="InterPro" id="IPR015943">
    <property type="entry name" value="WD40/YVTN_repeat-like_dom_sf"/>
</dbReference>
<feature type="repeat" description="WD" evidence="8">
    <location>
        <begin position="496"/>
        <end position="531"/>
    </location>
</feature>
<evidence type="ECO:0000256" key="3">
    <source>
        <dbReference type="ARBA" id="ARBA00022737"/>
    </source>
</evidence>
<reference evidence="11" key="1">
    <citation type="submission" date="2022-11" db="UniProtKB">
        <authorList>
            <consortium name="WormBaseParasite"/>
        </authorList>
    </citation>
    <scope>IDENTIFICATION</scope>
</reference>
<protein>
    <submittedName>
        <fullName evidence="11">Uncharacterized protein</fullName>
    </submittedName>
</protein>
<evidence type="ECO:0000256" key="2">
    <source>
        <dbReference type="ARBA" id="ARBA00022574"/>
    </source>
</evidence>
<keyword evidence="4" id="KW-0805">Transcription regulation</keyword>
<feature type="repeat" description="WD" evidence="8">
    <location>
        <begin position="580"/>
        <end position="621"/>
    </location>
</feature>
<dbReference type="PROSITE" id="PS00678">
    <property type="entry name" value="WD_REPEATS_1"/>
    <property type="match status" value="2"/>
</dbReference>
<evidence type="ECO:0000256" key="9">
    <source>
        <dbReference type="SAM" id="MobiDB-lite"/>
    </source>
</evidence>
<dbReference type="WBParaSite" id="jg19220">
    <property type="protein sequence ID" value="jg19220"/>
    <property type="gene ID" value="jg19220"/>
</dbReference>
<evidence type="ECO:0000256" key="1">
    <source>
        <dbReference type="ARBA" id="ARBA00004123"/>
    </source>
</evidence>
<evidence type="ECO:0000256" key="8">
    <source>
        <dbReference type="PROSITE-ProRule" id="PRU00221"/>
    </source>
</evidence>
<dbReference type="GO" id="GO:0000118">
    <property type="term" value="C:histone deacetylase complex"/>
    <property type="evidence" value="ECO:0007669"/>
    <property type="project" value="TreeGrafter"/>
</dbReference>
<sequence length="660" mass="71933">MEGKFEKAIGSMSLLECAMSDAAKVKAFERKTRDQPSRTCSPHANHPTTSTANSSSTSENPSDSASKMSATSTAPMDHSTTTTSRTDANNSSSFSTPTTTAATQQQQQQRTQAQRDREFRAQQTATTVENKNSNAGLHHNSSSSPMPSHAGGHHPQFFHSGVPNNSHNPVSTSSDPTFLAPSSNGLTGASTFASVHQLHNLQTQGLGKNETEVPHYLGGLQQQHQRFLVNGGGGAANNYTAGHGGKKAAAAAASTNLPPSSLPTGLNGAKIANYVKGHNSNNSNRSAAHKTPQFSIYTNGKLLPRQLNFDPEIEIDRNDVCYLRGHTSEVFICAWNPNPKVIWLLPDLVTAQPGFGEASTPTSNLYSENVQPPPNKDVTSLDWNAHGDLLATGCYDGYARVWSTDGRLLYTLGAHKGPIFALKWNRRGDKILSAGVDKTTIVWDPIRGEKQIQQFMFHTSSALDVDWITDDTFASCSTDRCIHICKIGADRPIKTFQGHANEVNAISYDPVTQLLASCSDDRTLKIWKMSSDLPVFDVFAHDKEIYTIKWSPRGRILASASFDHLVKLWDVEKQVCLRTLSKHTDPVYSVAFSPNTKYIASGSFDRSVYIWDIETGKVVLSYTGADTNGGIFEVDWNIRGDRLAASASDGTLILFDIRFH</sequence>
<feature type="compositionally biased region" description="Polar residues" evidence="9">
    <location>
        <begin position="121"/>
        <end position="135"/>
    </location>
</feature>
<proteinExistence type="inferred from homology"/>
<accession>A0A915DF55</accession>
<dbReference type="SUPFAM" id="SSF50978">
    <property type="entry name" value="WD40 repeat-like"/>
    <property type="match status" value="1"/>
</dbReference>
<feature type="compositionally biased region" description="Polar residues" evidence="9">
    <location>
        <begin position="67"/>
        <end position="97"/>
    </location>
</feature>
<dbReference type="Pfam" id="PF00400">
    <property type="entry name" value="WD40"/>
    <property type="match status" value="7"/>
</dbReference>
<feature type="compositionally biased region" description="Polar residues" evidence="9">
    <location>
        <begin position="162"/>
        <end position="182"/>
    </location>
</feature>
<dbReference type="InterPro" id="IPR020472">
    <property type="entry name" value="WD40_PAC1"/>
</dbReference>
<keyword evidence="2 8" id="KW-0853">WD repeat</keyword>
<feature type="compositionally biased region" description="Low complexity" evidence="9">
    <location>
        <begin position="98"/>
        <end position="112"/>
    </location>
</feature>
<dbReference type="InterPro" id="IPR019775">
    <property type="entry name" value="WD40_repeat_CS"/>
</dbReference>
<dbReference type="GO" id="GO:0003714">
    <property type="term" value="F:transcription corepressor activity"/>
    <property type="evidence" value="ECO:0007669"/>
    <property type="project" value="InterPro"/>
</dbReference>
<keyword evidence="6" id="KW-0539">Nucleus</keyword>
<evidence type="ECO:0000313" key="11">
    <source>
        <dbReference type="WBParaSite" id="jg19220"/>
    </source>
</evidence>
<dbReference type="Gene3D" id="2.130.10.10">
    <property type="entry name" value="YVTN repeat-like/Quinoprotein amine dehydrogenase"/>
    <property type="match status" value="1"/>
</dbReference>
<comment type="subcellular location">
    <subcellularLocation>
        <location evidence="1">Nucleus</location>
    </subcellularLocation>
</comment>
<dbReference type="SMART" id="SM00320">
    <property type="entry name" value="WD40"/>
    <property type="match status" value="7"/>
</dbReference>
<dbReference type="InterPro" id="IPR045183">
    <property type="entry name" value="Ebi-like"/>
</dbReference>
<dbReference type="Proteomes" id="UP000887574">
    <property type="component" value="Unplaced"/>
</dbReference>
<dbReference type="AlphaFoldDB" id="A0A915DF55"/>
<dbReference type="GO" id="GO:0006357">
    <property type="term" value="P:regulation of transcription by RNA polymerase II"/>
    <property type="evidence" value="ECO:0007669"/>
    <property type="project" value="TreeGrafter"/>
</dbReference>
<evidence type="ECO:0000256" key="5">
    <source>
        <dbReference type="ARBA" id="ARBA00023163"/>
    </source>
</evidence>
<keyword evidence="5" id="KW-0804">Transcription</keyword>
<feature type="compositionally biased region" description="Low complexity" evidence="9">
    <location>
        <begin position="47"/>
        <end position="66"/>
    </location>
</feature>
<dbReference type="PANTHER" id="PTHR22846">
    <property type="entry name" value="WD40 REPEAT PROTEIN"/>
    <property type="match status" value="1"/>
</dbReference>
<dbReference type="PROSITE" id="PS50294">
    <property type="entry name" value="WD_REPEATS_REGION"/>
    <property type="match status" value="4"/>
</dbReference>
<feature type="repeat" description="WD" evidence="8">
    <location>
        <begin position="538"/>
        <end position="579"/>
    </location>
</feature>
<keyword evidence="10" id="KW-1185">Reference proteome</keyword>
<dbReference type="CDD" id="cd00200">
    <property type="entry name" value="WD40"/>
    <property type="match status" value="1"/>
</dbReference>
<dbReference type="InterPro" id="IPR001680">
    <property type="entry name" value="WD40_rpt"/>
</dbReference>
<evidence type="ECO:0000313" key="10">
    <source>
        <dbReference type="Proteomes" id="UP000887574"/>
    </source>
</evidence>
<evidence type="ECO:0000256" key="7">
    <source>
        <dbReference type="ARBA" id="ARBA00025741"/>
    </source>
</evidence>